<reference evidence="2" key="1">
    <citation type="journal article" date="2023" name="Mar. Drugs">
        <title>Gemmata algarum, a Novel Planctomycete Isolated from an Algal Mat, Displays Antimicrobial Activity.</title>
        <authorList>
            <person name="Kumar G."/>
            <person name="Kallscheuer N."/>
            <person name="Kashif M."/>
            <person name="Ahamad S."/>
            <person name="Jagadeeshwari U."/>
            <person name="Pannikurungottu S."/>
            <person name="Haufschild T."/>
            <person name="Kabuu M."/>
            <person name="Sasikala C."/>
            <person name="Jogler C."/>
            <person name="Ramana C."/>
        </authorList>
    </citation>
    <scope>NUCLEOTIDE SEQUENCE [LARGE SCALE GENOMIC DNA]</scope>
    <source>
        <strain evidence="2">JC673</strain>
    </source>
</reference>
<sequence length="177" mass="17759">MNAPSSTGTGEPLSVCSVSLLSGAPVALWADPGAEVGTAVRSDTIADPLPELSLGLAPGALAVVGRAEPHHRVPYLDPAYRATCLVPGSGQSVLTNGAHDLSVSRGHFTLRGAGGGAVVFTNGVPAAGGGTRPPTNGTWLVSPQRRPLDPCEEVRIEPGEAVVVCLPNGCTLQLAAG</sequence>
<accession>A0ABU5F7W5</accession>
<keyword evidence="2" id="KW-1185">Reference proteome</keyword>
<dbReference type="EMBL" id="JAXBLV010000245">
    <property type="protein sequence ID" value="MDY3563695.1"/>
    <property type="molecule type" value="Genomic_DNA"/>
</dbReference>
<dbReference type="Proteomes" id="UP001272242">
    <property type="component" value="Unassembled WGS sequence"/>
</dbReference>
<organism evidence="1 2">
    <name type="scientific">Gemmata algarum</name>
    <dbReference type="NCBI Taxonomy" id="2975278"/>
    <lineage>
        <taxon>Bacteria</taxon>
        <taxon>Pseudomonadati</taxon>
        <taxon>Planctomycetota</taxon>
        <taxon>Planctomycetia</taxon>
        <taxon>Gemmatales</taxon>
        <taxon>Gemmataceae</taxon>
        <taxon>Gemmata</taxon>
    </lineage>
</organism>
<name>A0ABU5F7W5_9BACT</name>
<proteinExistence type="predicted"/>
<evidence type="ECO:0000313" key="2">
    <source>
        <dbReference type="Proteomes" id="UP001272242"/>
    </source>
</evidence>
<evidence type="ECO:0000313" key="1">
    <source>
        <dbReference type="EMBL" id="MDY3563695.1"/>
    </source>
</evidence>
<gene>
    <name evidence="1" type="ORF">R5W23_005311</name>
</gene>
<evidence type="ECO:0008006" key="3">
    <source>
        <dbReference type="Google" id="ProtNLM"/>
    </source>
</evidence>
<protein>
    <recommendedName>
        <fullName evidence="3">FHA domain-containing protein</fullName>
    </recommendedName>
</protein>
<dbReference type="RefSeq" id="WP_320689845.1">
    <property type="nucleotide sequence ID" value="NZ_JAXBLV010000245.1"/>
</dbReference>
<comment type="caution">
    <text evidence="1">The sequence shown here is derived from an EMBL/GenBank/DDBJ whole genome shotgun (WGS) entry which is preliminary data.</text>
</comment>